<reference evidence="7" key="2">
    <citation type="submission" date="2020-09" db="EMBL/GenBank/DDBJ databases">
        <authorList>
            <person name="Sun Q."/>
            <person name="Zhou Y."/>
        </authorList>
    </citation>
    <scope>NUCLEOTIDE SEQUENCE</scope>
    <source>
        <strain evidence="7">CGMCC 1.12924</strain>
    </source>
</reference>
<feature type="transmembrane region" description="Helical" evidence="5">
    <location>
        <begin position="124"/>
        <end position="142"/>
    </location>
</feature>
<dbReference type="InterPro" id="IPR007016">
    <property type="entry name" value="O-antigen_ligase-rel_domated"/>
</dbReference>
<feature type="transmembrane region" description="Helical" evidence="5">
    <location>
        <begin position="92"/>
        <end position="112"/>
    </location>
</feature>
<dbReference type="EMBL" id="BMGK01000001">
    <property type="protein sequence ID" value="GGD80137.1"/>
    <property type="molecule type" value="Genomic_DNA"/>
</dbReference>
<dbReference type="Proteomes" id="UP000652231">
    <property type="component" value="Unassembled WGS sequence"/>
</dbReference>
<dbReference type="Pfam" id="PF04932">
    <property type="entry name" value="Wzy_C"/>
    <property type="match status" value="1"/>
</dbReference>
<feature type="transmembrane region" description="Helical" evidence="5">
    <location>
        <begin position="206"/>
        <end position="236"/>
    </location>
</feature>
<evidence type="ECO:0000256" key="5">
    <source>
        <dbReference type="SAM" id="Phobius"/>
    </source>
</evidence>
<dbReference type="PANTHER" id="PTHR37422:SF13">
    <property type="entry name" value="LIPOPOLYSACCHARIDE BIOSYNTHESIS PROTEIN PA4999-RELATED"/>
    <property type="match status" value="1"/>
</dbReference>
<evidence type="ECO:0000256" key="2">
    <source>
        <dbReference type="ARBA" id="ARBA00022692"/>
    </source>
</evidence>
<feature type="transmembrane region" description="Helical" evidence="5">
    <location>
        <begin position="20"/>
        <end position="53"/>
    </location>
</feature>
<comment type="subcellular location">
    <subcellularLocation>
        <location evidence="1">Membrane</location>
        <topology evidence="1">Multi-pass membrane protein</topology>
    </subcellularLocation>
</comment>
<dbReference type="AlphaFoldDB" id="A0A8J2V4H4"/>
<evidence type="ECO:0000313" key="7">
    <source>
        <dbReference type="EMBL" id="GGD80137.1"/>
    </source>
</evidence>
<dbReference type="GO" id="GO:0016020">
    <property type="term" value="C:membrane"/>
    <property type="evidence" value="ECO:0007669"/>
    <property type="project" value="UniProtKB-SubCell"/>
</dbReference>
<protein>
    <recommendedName>
        <fullName evidence="6">O-antigen ligase-related domain-containing protein</fullName>
    </recommendedName>
</protein>
<feature type="transmembrane region" description="Helical" evidence="5">
    <location>
        <begin position="242"/>
        <end position="260"/>
    </location>
</feature>
<keyword evidence="8" id="KW-1185">Reference proteome</keyword>
<feature type="transmembrane region" description="Helical" evidence="5">
    <location>
        <begin position="395"/>
        <end position="413"/>
    </location>
</feature>
<gene>
    <name evidence="7" type="ORF">GCM10011312_00520</name>
</gene>
<dbReference type="InterPro" id="IPR051533">
    <property type="entry name" value="WaaL-like"/>
</dbReference>
<evidence type="ECO:0000256" key="4">
    <source>
        <dbReference type="ARBA" id="ARBA00023136"/>
    </source>
</evidence>
<dbReference type="RefSeq" id="WP_188438310.1">
    <property type="nucleotide sequence ID" value="NZ_BMGK01000001.1"/>
</dbReference>
<sequence>MTETTLQIKMSSPLQQISKWSFYFMLATFPLSLFLNNLFATVFLIAFGFYLLLNQKLILTKTFKKKLHLFLILSVPFLLTLLGSIYSSNPSGALKMIGKIAPLLFFVYYAVYHNTWFSDKIKPAFWFLVFGCLLSAGLSWGLSLVEIFKLKLPISVLFTQEFAYHNLAEKLGVHTPYLALFINAALGFIVYSFYDKQSKISKPFLWFIFIVLTIFLFNLMARNAIFCYLFFGFIFLVKSKNYLLLLSFFVVISALTIYIYNTEKNFLRDRFIYGINIFEEETIFSKKDNRFSRWQASVEVFKQFPILGPGTAGAEEFRKEQYLINLDSEAYNEGYNAHNQFVEYLSTYGFVGAILFILMVFYLIKSTFRQHSVLLMYLCGCFLIAMITESILVRSWGVMYYGFLIVCILSWNIKFQNLE</sequence>
<evidence type="ECO:0000256" key="1">
    <source>
        <dbReference type="ARBA" id="ARBA00004141"/>
    </source>
</evidence>
<feature type="transmembrane region" description="Helical" evidence="5">
    <location>
        <begin position="67"/>
        <end position="86"/>
    </location>
</feature>
<dbReference type="PANTHER" id="PTHR37422">
    <property type="entry name" value="TEICHURONIC ACID BIOSYNTHESIS PROTEIN TUAE"/>
    <property type="match status" value="1"/>
</dbReference>
<feature type="domain" description="O-antigen ligase-related" evidence="6">
    <location>
        <begin position="208"/>
        <end position="357"/>
    </location>
</feature>
<evidence type="ECO:0000313" key="8">
    <source>
        <dbReference type="Proteomes" id="UP000652231"/>
    </source>
</evidence>
<feature type="transmembrane region" description="Helical" evidence="5">
    <location>
        <begin position="345"/>
        <end position="364"/>
    </location>
</feature>
<feature type="transmembrane region" description="Helical" evidence="5">
    <location>
        <begin position="177"/>
        <end position="194"/>
    </location>
</feature>
<organism evidence="7 8">
    <name type="scientific">Planktosalinus lacus</name>
    <dbReference type="NCBI Taxonomy" id="1526573"/>
    <lineage>
        <taxon>Bacteria</taxon>
        <taxon>Pseudomonadati</taxon>
        <taxon>Bacteroidota</taxon>
        <taxon>Flavobacteriia</taxon>
        <taxon>Flavobacteriales</taxon>
        <taxon>Flavobacteriaceae</taxon>
        <taxon>Planktosalinus</taxon>
    </lineage>
</organism>
<proteinExistence type="predicted"/>
<keyword evidence="3 5" id="KW-1133">Transmembrane helix</keyword>
<comment type="caution">
    <text evidence="7">The sequence shown here is derived from an EMBL/GenBank/DDBJ whole genome shotgun (WGS) entry which is preliminary data.</text>
</comment>
<feature type="transmembrane region" description="Helical" evidence="5">
    <location>
        <begin position="370"/>
        <end position="388"/>
    </location>
</feature>
<name>A0A8J2V4H4_9FLAO</name>
<evidence type="ECO:0000259" key="6">
    <source>
        <dbReference type="Pfam" id="PF04932"/>
    </source>
</evidence>
<reference evidence="7" key="1">
    <citation type="journal article" date="2014" name="Int. J. Syst. Evol. Microbiol.">
        <title>Complete genome sequence of Corynebacterium casei LMG S-19264T (=DSM 44701T), isolated from a smear-ripened cheese.</title>
        <authorList>
            <consortium name="US DOE Joint Genome Institute (JGI-PGF)"/>
            <person name="Walter F."/>
            <person name="Albersmeier A."/>
            <person name="Kalinowski J."/>
            <person name="Ruckert C."/>
        </authorList>
    </citation>
    <scope>NUCLEOTIDE SEQUENCE</scope>
    <source>
        <strain evidence="7">CGMCC 1.12924</strain>
    </source>
</reference>
<keyword evidence="4 5" id="KW-0472">Membrane</keyword>
<evidence type="ECO:0000256" key="3">
    <source>
        <dbReference type="ARBA" id="ARBA00022989"/>
    </source>
</evidence>
<keyword evidence="2 5" id="KW-0812">Transmembrane</keyword>
<accession>A0A8J2V4H4</accession>